<dbReference type="PANTHER" id="PTHR11070:SF3">
    <property type="entry name" value="DNA 3'-5' HELICASE"/>
    <property type="match status" value="1"/>
</dbReference>
<dbReference type="SUPFAM" id="SSF52540">
    <property type="entry name" value="P-loop containing nucleoside triphosphate hydrolases"/>
    <property type="match status" value="1"/>
</dbReference>
<evidence type="ECO:0000256" key="3">
    <source>
        <dbReference type="ARBA" id="ARBA00022801"/>
    </source>
</evidence>
<dbReference type="EC" id="5.6.2.4" evidence="8"/>
<dbReference type="InterPro" id="IPR000212">
    <property type="entry name" value="DNA_helicase_UvrD/REP"/>
</dbReference>
<comment type="similarity">
    <text evidence="1">Belongs to the helicase family. UvrD subfamily.</text>
</comment>
<dbReference type="InterPro" id="IPR013986">
    <property type="entry name" value="DExx_box_DNA_helicase_dom_sf"/>
</dbReference>
<evidence type="ECO:0000313" key="13">
    <source>
        <dbReference type="EMBL" id="PNC18939.1"/>
    </source>
</evidence>
<dbReference type="AlphaFoldDB" id="A0A2N8HF98"/>
<dbReference type="GO" id="GO:0003677">
    <property type="term" value="F:DNA binding"/>
    <property type="evidence" value="ECO:0007669"/>
    <property type="project" value="InterPro"/>
</dbReference>
<dbReference type="PANTHER" id="PTHR11070">
    <property type="entry name" value="UVRD / RECB / PCRA DNA HELICASE FAMILY MEMBER"/>
    <property type="match status" value="1"/>
</dbReference>
<gene>
    <name evidence="13" type="ORF">CXU22_03865</name>
</gene>
<comment type="catalytic activity">
    <reaction evidence="9">
        <text>ATP + H2O = ADP + phosphate + H(+)</text>
        <dbReference type="Rhea" id="RHEA:13065"/>
        <dbReference type="ChEBI" id="CHEBI:15377"/>
        <dbReference type="ChEBI" id="CHEBI:15378"/>
        <dbReference type="ChEBI" id="CHEBI:30616"/>
        <dbReference type="ChEBI" id="CHEBI:43474"/>
        <dbReference type="ChEBI" id="CHEBI:456216"/>
        <dbReference type="EC" id="5.6.2.4"/>
    </reaction>
</comment>
<protein>
    <recommendedName>
        <fullName evidence="8">DNA 3'-5' helicase</fullName>
        <ecNumber evidence="8">5.6.2.4</ecNumber>
    </recommendedName>
</protein>
<dbReference type="CDD" id="cd17932">
    <property type="entry name" value="DEXQc_UvrD"/>
    <property type="match status" value="1"/>
</dbReference>
<evidence type="ECO:0000259" key="11">
    <source>
        <dbReference type="PROSITE" id="PS51198"/>
    </source>
</evidence>
<keyword evidence="2 10" id="KW-0547">Nucleotide-binding</keyword>
<evidence type="ECO:0000256" key="6">
    <source>
        <dbReference type="ARBA" id="ARBA00023235"/>
    </source>
</evidence>
<dbReference type="InterPro" id="IPR027417">
    <property type="entry name" value="P-loop_NTPase"/>
</dbReference>
<reference evidence="13 14" key="1">
    <citation type="journal article" date="2017" name="BMC Genomics">
        <title>Genome sequencing of 39 Akkermansia muciniphila isolates reveals its population structure, genomic and functional diverisity, and global distribution in mammalian gut microbiotas.</title>
        <authorList>
            <person name="Guo X."/>
            <person name="Li S."/>
            <person name="Zhang J."/>
            <person name="Wu F."/>
            <person name="Li X."/>
            <person name="Wu D."/>
            <person name="Zhang M."/>
            <person name="Ou Z."/>
            <person name="Jie Z."/>
            <person name="Yan Q."/>
            <person name="Li P."/>
            <person name="Yi J."/>
            <person name="Peng Y."/>
        </authorList>
    </citation>
    <scope>NUCLEOTIDE SEQUENCE [LARGE SCALE GENOMIC DNA]</scope>
    <source>
        <strain evidence="13 14">GP24</strain>
    </source>
</reference>
<dbReference type="CDD" id="cd18807">
    <property type="entry name" value="SF1_C_UvrD"/>
    <property type="match status" value="1"/>
</dbReference>
<dbReference type="OrthoDB" id="9810135at2"/>
<accession>A0A2N8HF98</accession>
<evidence type="ECO:0000256" key="7">
    <source>
        <dbReference type="ARBA" id="ARBA00034617"/>
    </source>
</evidence>
<dbReference type="Gene3D" id="3.40.50.300">
    <property type="entry name" value="P-loop containing nucleotide triphosphate hydrolases"/>
    <property type="match status" value="2"/>
</dbReference>
<feature type="domain" description="UvrD-like helicase ATP-binding" evidence="11">
    <location>
        <begin position="24"/>
        <end position="308"/>
    </location>
</feature>
<keyword evidence="6" id="KW-0413">Isomerase</keyword>
<keyword evidence="4 10" id="KW-0347">Helicase</keyword>
<dbReference type="InterPro" id="IPR014017">
    <property type="entry name" value="DNA_helicase_UvrD-like_C"/>
</dbReference>
<proteinExistence type="inferred from homology"/>
<keyword evidence="5 10" id="KW-0067">ATP-binding</keyword>
<evidence type="ECO:0000256" key="9">
    <source>
        <dbReference type="ARBA" id="ARBA00048988"/>
    </source>
</evidence>
<evidence type="ECO:0000259" key="12">
    <source>
        <dbReference type="PROSITE" id="PS51217"/>
    </source>
</evidence>
<dbReference type="GO" id="GO:0000725">
    <property type="term" value="P:recombinational repair"/>
    <property type="evidence" value="ECO:0007669"/>
    <property type="project" value="TreeGrafter"/>
</dbReference>
<dbReference type="GO" id="GO:0043138">
    <property type="term" value="F:3'-5' DNA helicase activity"/>
    <property type="evidence" value="ECO:0007669"/>
    <property type="project" value="UniProtKB-EC"/>
</dbReference>
<evidence type="ECO:0000256" key="4">
    <source>
        <dbReference type="ARBA" id="ARBA00022806"/>
    </source>
</evidence>
<sequence length="669" mass="75832">MARRYVIKQDAAPAAPISGIDYRTALNEEQYAAVSSEPGPALVIAGAGSGKTRTLTYRVAWLLDHGTDPWNILLLTFTNKAAREMTERVRSLIPLDLSRLWSGTFHSIANRILRQHAEYLGYTPAFTIMDSDDRKSMIKSVVKSLKLDEKSTRFPKAEVLSSLFSLADNEGANIQETLENAYPYLSNHLDAILDVHGQYVARKQETNSMDFDDLLLNVVKLFQEQEHLRALYGSRFQHILVDEYQDTNYLQSRFIDMLSREHGQLMVVGDDAQSIYSWRGADMENILSFTTRYPAATTFKIETNYRSVPEILELSNAAIAANEVQIEKQLRSVRPTGEMQPALVPLNDDRMQAKFIVQRIRDLIEEGTDPNEIAVLYRAHFHSMELQMELTRGEIPFRITSGIRFFEQAHIKDVVAFMRFVVNPRDELSFRRMVMLLPGIGPGMAQKLWTRWAACPESRLETPPESFSALMLDFPVPAKSKTGWTQLCYTLDELAPAGKTAGPASMLLSINEAVYDEYMQSAFENYDQRRQDLLHLAGFSERFDSAEDFLSQLSLLGNTDDESAAADLSGGAVTLSTIHQAKGLEWSVVFLIGLCDGMFPHQRVIDDGDLAGLEEERRLFYVGITRAKDQLYLTYPRWNCRAQGGTFMQMPSRFLDEFPASLVEEWQVE</sequence>
<evidence type="ECO:0000256" key="5">
    <source>
        <dbReference type="ARBA" id="ARBA00022840"/>
    </source>
</evidence>
<dbReference type="RefSeq" id="WP_102712735.1">
    <property type="nucleotide sequence ID" value="NZ_PJKA01000006.1"/>
</dbReference>
<evidence type="ECO:0000256" key="2">
    <source>
        <dbReference type="ARBA" id="ARBA00022741"/>
    </source>
</evidence>
<dbReference type="GO" id="GO:0005829">
    <property type="term" value="C:cytosol"/>
    <property type="evidence" value="ECO:0007669"/>
    <property type="project" value="TreeGrafter"/>
</dbReference>
<dbReference type="Pfam" id="PF00580">
    <property type="entry name" value="UvrD-helicase"/>
    <property type="match status" value="1"/>
</dbReference>
<dbReference type="Pfam" id="PF13361">
    <property type="entry name" value="UvrD_C"/>
    <property type="match status" value="2"/>
</dbReference>
<dbReference type="Gene3D" id="1.10.486.10">
    <property type="entry name" value="PCRA, domain 4"/>
    <property type="match status" value="1"/>
</dbReference>
<dbReference type="InterPro" id="IPR014016">
    <property type="entry name" value="UvrD-like_ATP-bd"/>
</dbReference>
<feature type="binding site" evidence="10">
    <location>
        <begin position="45"/>
        <end position="52"/>
    </location>
    <ligand>
        <name>ATP</name>
        <dbReference type="ChEBI" id="CHEBI:30616"/>
    </ligand>
</feature>
<dbReference type="EMBL" id="PJKA01000006">
    <property type="protein sequence ID" value="PNC18939.1"/>
    <property type="molecule type" value="Genomic_DNA"/>
</dbReference>
<evidence type="ECO:0000256" key="10">
    <source>
        <dbReference type="PROSITE-ProRule" id="PRU00560"/>
    </source>
</evidence>
<feature type="domain" description="UvrD-like helicase C-terminal" evidence="12">
    <location>
        <begin position="309"/>
        <end position="583"/>
    </location>
</feature>
<evidence type="ECO:0000256" key="8">
    <source>
        <dbReference type="ARBA" id="ARBA00034808"/>
    </source>
</evidence>
<dbReference type="PROSITE" id="PS51198">
    <property type="entry name" value="UVRD_HELICASE_ATP_BIND"/>
    <property type="match status" value="1"/>
</dbReference>
<organism evidence="13 14">
    <name type="scientific">Akkermansia muciniphila</name>
    <dbReference type="NCBI Taxonomy" id="239935"/>
    <lineage>
        <taxon>Bacteria</taxon>
        <taxon>Pseudomonadati</taxon>
        <taxon>Verrucomicrobiota</taxon>
        <taxon>Verrucomicrobiia</taxon>
        <taxon>Verrucomicrobiales</taxon>
        <taxon>Akkermansiaceae</taxon>
        <taxon>Akkermansia</taxon>
    </lineage>
</organism>
<comment type="catalytic activity">
    <reaction evidence="7">
        <text>Couples ATP hydrolysis with the unwinding of duplex DNA by translocating in the 3'-5' direction.</text>
        <dbReference type="EC" id="5.6.2.4"/>
    </reaction>
</comment>
<dbReference type="PROSITE" id="PS51217">
    <property type="entry name" value="UVRD_HELICASE_CTER"/>
    <property type="match status" value="1"/>
</dbReference>
<keyword evidence="3 10" id="KW-0378">Hydrolase</keyword>
<dbReference type="Proteomes" id="UP000236000">
    <property type="component" value="Unassembled WGS sequence"/>
</dbReference>
<dbReference type="GO" id="GO:0016887">
    <property type="term" value="F:ATP hydrolysis activity"/>
    <property type="evidence" value="ECO:0007669"/>
    <property type="project" value="RHEA"/>
</dbReference>
<comment type="caution">
    <text evidence="13">The sequence shown here is derived from an EMBL/GenBank/DDBJ whole genome shotgun (WGS) entry which is preliminary data.</text>
</comment>
<evidence type="ECO:0000313" key="14">
    <source>
        <dbReference type="Proteomes" id="UP000236000"/>
    </source>
</evidence>
<evidence type="ECO:0000256" key="1">
    <source>
        <dbReference type="ARBA" id="ARBA00009922"/>
    </source>
</evidence>
<dbReference type="Gene3D" id="1.10.10.160">
    <property type="match status" value="1"/>
</dbReference>
<name>A0A2N8HF98_9BACT</name>
<dbReference type="GO" id="GO:0005524">
    <property type="term" value="F:ATP binding"/>
    <property type="evidence" value="ECO:0007669"/>
    <property type="project" value="UniProtKB-UniRule"/>
</dbReference>